<dbReference type="Pfam" id="PF03237">
    <property type="entry name" value="Terminase_6N"/>
    <property type="match status" value="1"/>
</dbReference>
<dbReference type="AlphaFoldDB" id="A0A1W6BV12"/>
<accession>A0A1W6BV12</accession>
<dbReference type="InterPro" id="IPR027417">
    <property type="entry name" value="P-loop_NTPase"/>
</dbReference>
<sequence length="515" mass="59801">MTKNNPALKELALRELARRDLKTFLKLKWQRYNKAVFLDNWHFDYLCKILEHTLPFKTKNPLTRLMINMPPSYGKTETIARTFIAWALAQDRKRKFIYISYSDELCKKISNQVRDLLKSGFMQSIFKEKFHFLQDNSSEFILQEGGGLFVTTLKSAITGFHAHQILIDDPIKVSEMVSKTARNLVNQNFKESVLSRLQDNQSNITILMQRLGYEDLCGFLLDEKNFKQEIIKQWHIITLSALNDTEETYKIANFSYTRAKNEALFPKRHNLKELQSLKLQMGDDEFSTQYLQIPQASESGFFESVYFKEIASYEVGLCKDYIFIDNAQSLNVKADNRAIVVVGVENFKESARYVVKNCFYGIWDEEQTIRHIIQTLLSYPKASCFIESDGGGLTLHRLLLKEIVRVNETLKSKNEELITNTIKTYTPSRKISKVEKIKALKPFYNTGYLVFLHNAFGLNQIKKELLAFNPEKPFRKDDCIDAIASALAHNEVIAPPKEHIELNKTRIKSLPKWRI</sequence>
<dbReference type="EMBL" id="CP020867">
    <property type="protein sequence ID" value="ARJ55925.1"/>
    <property type="molecule type" value="Genomic_DNA"/>
</dbReference>
<dbReference type="Proteomes" id="UP000192902">
    <property type="component" value="Chromosome"/>
</dbReference>
<evidence type="ECO:0000313" key="1">
    <source>
        <dbReference type="EMBL" id="ARJ55925.1"/>
    </source>
</evidence>
<protein>
    <submittedName>
        <fullName evidence="1">Uncharacterized protein</fullName>
    </submittedName>
</protein>
<evidence type="ECO:0000313" key="2">
    <source>
        <dbReference type="Proteomes" id="UP000192902"/>
    </source>
</evidence>
<dbReference type="eggNOG" id="COG5362">
    <property type="taxonomic scope" value="Bacteria"/>
</dbReference>
<gene>
    <name evidence="1" type="ORF">CCUN_0270</name>
</gene>
<dbReference type="Gene3D" id="3.40.50.300">
    <property type="entry name" value="P-loop containing nucleotide triphosphate hydrolases"/>
    <property type="match status" value="1"/>
</dbReference>
<organism evidence="1 2">
    <name type="scientific">Campylobacter cuniculorum DSM 23162 = LMG 24588</name>
    <dbReference type="NCBI Taxonomy" id="1121267"/>
    <lineage>
        <taxon>Bacteria</taxon>
        <taxon>Pseudomonadati</taxon>
        <taxon>Campylobacterota</taxon>
        <taxon>Epsilonproteobacteria</taxon>
        <taxon>Campylobacterales</taxon>
        <taxon>Campylobacteraceae</taxon>
        <taxon>Campylobacter</taxon>
    </lineage>
</organism>
<reference evidence="1 2" key="1">
    <citation type="submission" date="2017-04" db="EMBL/GenBank/DDBJ databases">
        <title>Complete genome sequence of the Campylobacter cuniculorum type strain LMG24588.</title>
        <authorList>
            <person name="Miller W.G."/>
            <person name="Yee E."/>
            <person name="Revez J."/>
            <person name="Bono J.L."/>
            <person name="Rossi M."/>
        </authorList>
    </citation>
    <scope>NUCLEOTIDE SEQUENCE [LARGE SCALE GENOMIC DNA]</scope>
    <source>
        <strain evidence="1 2">LMG 24588</strain>
    </source>
</reference>
<proteinExistence type="predicted"/>
<name>A0A1W6BV12_9BACT</name>
<dbReference type="OrthoDB" id="5352017at2"/>
<dbReference type="RefSeq" id="WP_027305011.1">
    <property type="nucleotide sequence ID" value="NZ_CP020867.1"/>
</dbReference>
<dbReference type="eggNOG" id="COG5410">
    <property type="taxonomic scope" value="Bacteria"/>
</dbReference>
<dbReference type="KEGG" id="ccun:CCUN_0270"/>
<dbReference type="STRING" id="1121267.CCUN_0270"/>